<keyword evidence="2" id="KW-1185">Reference proteome</keyword>
<protein>
    <submittedName>
        <fullName evidence="1">Uncharacterized protein</fullName>
    </submittedName>
</protein>
<comment type="caution">
    <text evidence="1">The sequence shown here is derived from an EMBL/GenBank/DDBJ whole genome shotgun (WGS) entry which is preliminary data.</text>
</comment>
<dbReference type="Proteomes" id="UP001162164">
    <property type="component" value="Unassembled WGS sequence"/>
</dbReference>
<evidence type="ECO:0000313" key="2">
    <source>
        <dbReference type="Proteomes" id="UP001162164"/>
    </source>
</evidence>
<dbReference type="EMBL" id="JAPWTJ010000053">
    <property type="protein sequence ID" value="KAJ8983984.1"/>
    <property type="molecule type" value="Genomic_DNA"/>
</dbReference>
<organism evidence="1 2">
    <name type="scientific">Molorchus minor</name>
    <dbReference type="NCBI Taxonomy" id="1323400"/>
    <lineage>
        <taxon>Eukaryota</taxon>
        <taxon>Metazoa</taxon>
        <taxon>Ecdysozoa</taxon>
        <taxon>Arthropoda</taxon>
        <taxon>Hexapoda</taxon>
        <taxon>Insecta</taxon>
        <taxon>Pterygota</taxon>
        <taxon>Neoptera</taxon>
        <taxon>Endopterygota</taxon>
        <taxon>Coleoptera</taxon>
        <taxon>Polyphaga</taxon>
        <taxon>Cucujiformia</taxon>
        <taxon>Chrysomeloidea</taxon>
        <taxon>Cerambycidae</taxon>
        <taxon>Lamiinae</taxon>
        <taxon>Monochamini</taxon>
        <taxon>Molorchus</taxon>
    </lineage>
</organism>
<proteinExistence type="predicted"/>
<evidence type="ECO:0000313" key="1">
    <source>
        <dbReference type="EMBL" id="KAJ8983984.1"/>
    </source>
</evidence>
<gene>
    <name evidence="1" type="ORF">NQ317_008689</name>
</gene>
<sequence length="281" mass="31472">MSEINRMRPSTSQYNIESTDIISIFRSSVVEVGNEFSESPSLLSNPYKGSQKINRIQLPNMSPLNHVQSTINTYQQPNAFKKPPSKMVSVAGPSRINEVGHLDQPVQNRTYSKVRSSDTGENIKVSMDGGRAITQGVAEIAVQDVSMKKAIPNSSSNTVLKNTDSQNSNNMAADTTNFNIKIFGSTESEKKYSYSLVPSKRVISWNKIFLNHFCYFEVIAAVISIQAGAIKSQRIMLLRDRKGPILQVVYYDTTHMDIKGFHLGQNLRYGSFNNLYRMAIE</sequence>
<accession>A0ABQ9K1G0</accession>
<name>A0ABQ9K1G0_9CUCU</name>
<reference evidence="1" key="1">
    <citation type="journal article" date="2023" name="Insect Mol. Biol.">
        <title>Genome sequencing provides insights into the evolution of gene families encoding plant cell wall-degrading enzymes in longhorned beetles.</title>
        <authorList>
            <person name="Shin N.R."/>
            <person name="Okamura Y."/>
            <person name="Kirsch R."/>
            <person name="Pauchet Y."/>
        </authorList>
    </citation>
    <scope>NUCLEOTIDE SEQUENCE</scope>
    <source>
        <strain evidence="1">MMC_N1</strain>
    </source>
</reference>